<proteinExistence type="predicted"/>
<evidence type="ECO:0000313" key="2">
    <source>
        <dbReference type="Proteomes" id="UP001604277"/>
    </source>
</evidence>
<dbReference type="Proteomes" id="UP001604277">
    <property type="component" value="Unassembled WGS sequence"/>
</dbReference>
<organism evidence="1 2">
    <name type="scientific">Forsythia ovata</name>
    <dbReference type="NCBI Taxonomy" id="205694"/>
    <lineage>
        <taxon>Eukaryota</taxon>
        <taxon>Viridiplantae</taxon>
        <taxon>Streptophyta</taxon>
        <taxon>Embryophyta</taxon>
        <taxon>Tracheophyta</taxon>
        <taxon>Spermatophyta</taxon>
        <taxon>Magnoliopsida</taxon>
        <taxon>eudicotyledons</taxon>
        <taxon>Gunneridae</taxon>
        <taxon>Pentapetalae</taxon>
        <taxon>asterids</taxon>
        <taxon>lamiids</taxon>
        <taxon>Lamiales</taxon>
        <taxon>Oleaceae</taxon>
        <taxon>Forsythieae</taxon>
        <taxon>Forsythia</taxon>
    </lineage>
</organism>
<protein>
    <submittedName>
        <fullName evidence="1">Uncharacterized protein</fullName>
    </submittedName>
</protein>
<evidence type="ECO:0000313" key="1">
    <source>
        <dbReference type="EMBL" id="KAL2545279.1"/>
    </source>
</evidence>
<sequence>MGQIKKALARKASLLVSKRNAAEVASEEEVILFVKRPHKLETHLVEANPVRLTPQNNSYVPAESLSQPSCPPMDILKGEHLKHLIDFMRALLPLPKVTIAFYPMLDTSAKIMIRS</sequence>
<comment type="caution">
    <text evidence="1">The sequence shown here is derived from an EMBL/GenBank/DDBJ whole genome shotgun (WGS) entry which is preliminary data.</text>
</comment>
<gene>
    <name evidence="1" type="ORF">Fot_14512</name>
</gene>
<accession>A0ABD1W6J1</accession>
<keyword evidence="2" id="KW-1185">Reference proteome</keyword>
<name>A0ABD1W6J1_9LAMI</name>
<dbReference type="EMBL" id="JBFOLJ010000004">
    <property type="protein sequence ID" value="KAL2545279.1"/>
    <property type="molecule type" value="Genomic_DNA"/>
</dbReference>
<dbReference type="AlphaFoldDB" id="A0ABD1W6J1"/>
<reference evidence="2" key="1">
    <citation type="submission" date="2024-07" db="EMBL/GenBank/DDBJ databases">
        <title>Two chromosome-level genome assemblies of Korean endemic species Abeliophyllum distichum and Forsythia ovata (Oleaceae).</title>
        <authorList>
            <person name="Jang H."/>
        </authorList>
    </citation>
    <scope>NUCLEOTIDE SEQUENCE [LARGE SCALE GENOMIC DNA]</scope>
</reference>